<dbReference type="PANTHER" id="PTHR46112">
    <property type="entry name" value="AMINOPEPTIDASE"/>
    <property type="match status" value="1"/>
</dbReference>
<keyword evidence="2" id="KW-0378">Hydrolase</keyword>
<organism evidence="6 7">
    <name type="scientific">Methanobrevibacter arboriphilus JCM 13429 = DSM 1125</name>
    <dbReference type="NCBI Taxonomy" id="1300164"/>
    <lineage>
        <taxon>Archaea</taxon>
        <taxon>Methanobacteriati</taxon>
        <taxon>Methanobacteriota</taxon>
        <taxon>Methanomada group</taxon>
        <taxon>Methanobacteria</taxon>
        <taxon>Methanobacteriales</taxon>
        <taxon>Methanobacteriaceae</taxon>
        <taxon>Methanobrevibacter</taxon>
    </lineage>
</organism>
<dbReference type="Gene3D" id="3.90.230.10">
    <property type="entry name" value="Creatinase/methionine aminopeptidase superfamily"/>
    <property type="match status" value="1"/>
</dbReference>
<dbReference type="Gene3D" id="3.40.350.10">
    <property type="entry name" value="Creatinase/prolidase N-terminal domain"/>
    <property type="match status" value="1"/>
</dbReference>
<dbReference type="RefSeq" id="WP_282956050.1">
    <property type="nucleotide sequence ID" value="NZ_JXMW01000013.1"/>
</dbReference>
<accession>A0A1V6N1M5</accession>
<evidence type="ECO:0000313" key="7">
    <source>
        <dbReference type="Proteomes" id="UP000191661"/>
    </source>
</evidence>
<dbReference type="InterPro" id="IPR050659">
    <property type="entry name" value="Peptidase_M24B"/>
</dbReference>
<dbReference type="Pfam" id="PF00557">
    <property type="entry name" value="Peptidase_M24"/>
    <property type="match status" value="1"/>
</dbReference>
<dbReference type="InterPro" id="IPR000994">
    <property type="entry name" value="Pept_M24"/>
</dbReference>
<dbReference type="Pfam" id="PF01321">
    <property type="entry name" value="Creatinase_N"/>
    <property type="match status" value="1"/>
</dbReference>
<gene>
    <name evidence="6" type="ORF">MBBAR_13c00160</name>
</gene>
<dbReference type="Proteomes" id="UP000191661">
    <property type="component" value="Unassembled WGS sequence"/>
</dbReference>
<proteinExistence type="inferred from homology"/>
<evidence type="ECO:0000313" key="6">
    <source>
        <dbReference type="EMBL" id="OQD58517.1"/>
    </source>
</evidence>
<feature type="domain" description="Creatinase N-terminal" evidence="5">
    <location>
        <begin position="9"/>
        <end position="110"/>
    </location>
</feature>
<dbReference type="InterPro" id="IPR001131">
    <property type="entry name" value="Peptidase_M24B_aminopep-P_CS"/>
</dbReference>
<dbReference type="PANTHER" id="PTHR46112:SF2">
    <property type="entry name" value="XAA-PRO AMINOPEPTIDASE P-RELATED"/>
    <property type="match status" value="1"/>
</dbReference>
<dbReference type="AlphaFoldDB" id="A0A1V6N1M5"/>
<evidence type="ECO:0000256" key="3">
    <source>
        <dbReference type="RuleBase" id="RU000590"/>
    </source>
</evidence>
<name>A0A1V6N1M5_METAZ</name>
<keyword evidence="7" id="KW-1185">Reference proteome</keyword>
<keyword evidence="1 3" id="KW-0479">Metal-binding</keyword>
<comment type="caution">
    <text evidence="6">The sequence shown here is derived from an EMBL/GenBank/DDBJ whole genome shotgun (WGS) entry which is preliminary data.</text>
</comment>
<sequence>MKDKTINDRTKSILNRMDEKDYDGMLLTQFNNIKYVSNYLPSSFAICLLKEDPVIFTTAMDKELASNSSWIEVEEFKSISELKEVFNKENLKKIAIEGNLPVSSYKKLCADKTKKESWELSVEDFLEKERMIKSNNEIKMIKKATDIAHKSFIELDIREKQENSITDWEIAYELGYLIRSNGASEESFETIVATGSNSSLPHATIENRKLEDLILMDWGSKCNGYCSDTSRTMIDYNNEKQKEVFDIVLEAYNKAIKTVKAGKIACEIDNVARSIIGDYGYSENFIHSTGHSLGLNIHETPSISKKDKTVLEENMVVTIEPGIYLEGEFGVRIEDTIVVGKHKAEIIGNLPYEL</sequence>
<comment type="similarity">
    <text evidence="3">Belongs to the peptidase M24B family.</text>
</comment>
<protein>
    <submittedName>
        <fullName evidence="6">Putative peptidase</fullName>
    </submittedName>
</protein>
<feature type="domain" description="Peptidase M24" evidence="4">
    <location>
        <begin position="140"/>
        <end position="340"/>
    </location>
</feature>
<evidence type="ECO:0000259" key="5">
    <source>
        <dbReference type="Pfam" id="PF01321"/>
    </source>
</evidence>
<dbReference type="EMBL" id="JXMW01000013">
    <property type="protein sequence ID" value="OQD58517.1"/>
    <property type="molecule type" value="Genomic_DNA"/>
</dbReference>
<dbReference type="PROSITE" id="PS00491">
    <property type="entry name" value="PROLINE_PEPTIDASE"/>
    <property type="match status" value="1"/>
</dbReference>
<evidence type="ECO:0000256" key="1">
    <source>
        <dbReference type="ARBA" id="ARBA00022723"/>
    </source>
</evidence>
<dbReference type="InterPro" id="IPR036005">
    <property type="entry name" value="Creatinase/aminopeptidase-like"/>
</dbReference>
<dbReference type="SUPFAM" id="SSF53092">
    <property type="entry name" value="Creatinase/prolidase N-terminal domain"/>
    <property type="match status" value="1"/>
</dbReference>
<dbReference type="InterPro" id="IPR029149">
    <property type="entry name" value="Creatin/AminoP/Spt16_N"/>
</dbReference>
<dbReference type="SUPFAM" id="SSF55920">
    <property type="entry name" value="Creatinase/aminopeptidase"/>
    <property type="match status" value="1"/>
</dbReference>
<reference evidence="6 7" key="1">
    <citation type="submission" date="2014-12" db="EMBL/GenBank/DDBJ databases">
        <title>Genome sequence of Methanobrevibacter arboriphilicus DH1, DSM1125.</title>
        <authorList>
            <person name="Poehlein A."/>
            <person name="Thauer R.K."/>
            <person name="Seedorf H."/>
            <person name="Daniel R."/>
        </authorList>
    </citation>
    <scope>NUCLEOTIDE SEQUENCE [LARGE SCALE GENOMIC DNA]</scope>
    <source>
        <strain evidence="6 7">DH1</strain>
    </source>
</reference>
<dbReference type="GO" id="GO:0046872">
    <property type="term" value="F:metal ion binding"/>
    <property type="evidence" value="ECO:0007669"/>
    <property type="project" value="UniProtKB-KW"/>
</dbReference>
<evidence type="ECO:0000259" key="4">
    <source>
        <dbReference type="Pfam" id="PF00557"/>
    </source>
</evidence>
<dbReference type="InterPro" id="IPR000587">
    <property type="entry name" value="Creatinase_N"/>
</dbReference>
<dbReference type="GO" id="GO:0016787">
    <property type="term" value="F:hydrolase activity"/>
    <property type="evidence" value="ECO:0007669"/>
    <property type="project" value="UniProtKB-KW"/>
</dbReference>
<evidence type="ECO:0000256" key="2">
    <source>
        <dbReference type="ARBA" id="ARBA00022801"/>
    </source>
</evidence>